<feature type="signal peptide" evidence="1">
    <location>
        <begin position="1"/>
        <end position="23"/>
    </location>
</feature>
<dbReference type="Proteomes" id="UP000278983">
    <property type="component" value="Unassembled WGS sequence"/>
</dbReference>
<keyword evidence="1" id="KW-0732">Signal</keyword>
<evidence type="ECO:0000313" key="3">
    <source>
        <dbReference type="EMBL" id="RUL60140.1"/>
    </source>
</evidence>
<dbReference type="EMBL" id="RYYU01000001">
    <property type="protein sequence ID" value="RUL60140.1"/>
    <property type="molecule type" value="Genomic_DNA"/>
</dbReference>
<protein>
    <submittedName>
        <fullName evidence="3">DUF4960 domain-containing protein</fullName>
    </submittedName>
</protein>
<dbReference type="PROSITE" id="PS51257">
    <property type="entry name" value="PROKAR_LIPOPROTEIN"/>
    <property type="match status" value="1"/>
</dbReference>
<reference evidence="3 4" key="1">
    <citation type="submission" date="2018-12" db="EMBL/GenBank/DDBJ databases">
        <title>Genome sequencing of Prevotella sp. KCOM 3155 (= JS262).</title>
        <authorList>
            <person name="Kook J.-K."/>
            <person name="Park S.-N."/>
            <person name="Lim Y.K."/>
        </authorList>
    </citation>
    <scope>NUCLEOTIDE SEQUENCE [LARGE SCALE GENOMIC DNA]</scope>
    <source>
        <strain evidence="3 4">KCOM 3155</strain>
    </source>
</reference>
<evidence type="ECO:0000259" key="2">
    <source>
        <dbReference type="Pfam" id="PF16324"/>
    </source>
</evidence>
<keyword evidence="4" id="KW-1185">Reference proteome</keyword>
<feature type="chain" id="PRO_5018593507" evidence="1">
    <location>
        <begin position="24"/>
        <end position="394"/>
    </location>
</feature>
<evidence type="ECO:0000256" key="1">
    <source>
        <dbReference type="SAM" id="SignalP"/>
    </source>
</evidence>
<dbReference type="OrthoDB" id="696008at2"/>
<name>A0A3S0WLC8_9BACT</name>
<feature type="domain" description="DUF4960" evidence="2">
    <location>
        <begin position="141"/>
        <end position="393"/>
    </location>
</feature>
<organism evidence="3 4">
    <name type="scientific">Prevotella koreensis</name>
    <dbReference type="NCBI Taxonomy" id="2490854"/>
    <lineage>
        <taxon>Bacteria</taxon>
        <taxon>Pseudomonadati</taxon>
        <taxon>Bacteroidota</taxon>
        <taxon>Bacteroidia</taxon>
        <taxon>Bacteroidales</taxon>
        <taxon>Prevotellaceae</taxon>
        <taxon>Prevotella</taxon>
    </lineage>
</organism>
<comment type="caution">
    <text evidence="3">The sequence shown here is derived from an EMBL/GenBank/DDBJ whole genome shotgun (WGS) entry which is preliminary data.</text>
</comment>
<dbReference type="RefSeq" id="WP_126679233.1">
    <property type="nucleotide sequence ID" value="NZ_RYYU01000001.1"/>
</dbReference>
<accession>A0A3S0WLC8</accession>
<dbReference type="Pfam" id="PF16324">
    <property type="entry name" value="DUF4960"/>
    <property type="match status" value="1"/>
</dbReference>
<dbReference type="AlphaFoldDB" id="A0A3S0WLC8"/>
<proteinExistence type="predicted"/>
<evidence type="ECO:0000313" key="4">
    <source>
        <dbReference type="Proteomes" id="UP000278983"/>
    </source>
</evidence>
<sequence>MNIKSYKSIVVFSILSIFFAACSEIEYEPANYSEPVKNLIAEYTQGHRQVTLRWDNPTIQGQTGIQIIKDNIDVIQLDEVVNSYFIKKAPTNVDVSYTVKARYSDGRVSEGQTVRFNIAYEVKKGDSKFAMLLPNDYATGSVDEKDAADWFTKNYVNKGKGIILTPATIDDLDIEEESVCWVMCDRIGIGRGWEKLPGDLANTATIEALKAFCHDGGNLFLTNHATQLTVALGRIDSGYAPGIFGDGAGGENPDIWGVHPIIGNVEGQIYDHRDHEIYSGMTYEPSLYAGIYCFEGAGVKGDHNCMWDLNAYGLAPNPNVVKAWEELTNSTVLGTWNHVVDYCCAGIIDFAPTTTFAGRILAVGLASYEWNIGRENDKQAELEKFTSNCINYLK</sequence>
<dbReference type="InterPro" id="IPR032526">
    <property type="entry name" value="DUF4960"/>
</dbReference>
<gene>
    <name evidence="3" type="ORF">EHV08_10550</name>
</gene>